<evidence type="ECO:0000313" key="1">
    <source>
        <dbReference type="EMBL" id="PTB36571.1"/>
    </source>
</evidence>
<organism evidence="1 2">
    <name type="scientific">Trichoderma asperellum (strain ATCC 204424 / CBS 433.97 / NBRC 101777)</name>
    <dbReference type="NCBI Taxonomy" id="1042311"/>
    <lineage>
        <taxon>Eukaryota</taxon>
        <taxon>Fungi</taxon>
        <taxon>Dikarya</taxon>
        <taxon>Ascomycota</taxon>
        <taxon>Pezizomycotina</taxon>
        <taxon>Sordariomycetes</taxon>
        <taxon>Hypocreomycetidae</taxon>
        <taxon>Hypocreales</taxon>
        <taxon>Hypocreaceae</taxon>
        <taxon>Trichoderma</taxon>
    </lineage>
</organism>
<evidence type="ECO:0000313" key="2">
    <source>
        <dbReference type="Proteomes" id="UP000240493"/>
    </source>
</evidence>
<sequence length="144" mass="15981">MLWNKVITRYAFFLKKKIEPGANIHKVKFALVVAAVVTPGLARTVKVFAEIIDNEVSQSTTSTEDQNTFKDIEQLLDNQNALTHAVEPATLQCAAQSTMNHCLSAGCYCTSDGSRYTFNCRTSDAHKTACKTAYDVGQCWCRNH</sequence>
<dbReference type="Proteomes" id="UP000240493">
    <property type="component" value="Unassembled WGS sequence"/>
</dbReference>
<dbReference type="AlphaFoldDB" id="A0A2T3YVH7"/>
<accession>A0A2T3YVH7</accession>
<protein>
    <submittedName>
        <fullName evidence="1">Uncharacterized protein</fullName>
    </submittedName>
</protein>
<name>A0A2T3YVH7_TRIA4</name>
<proteinExistence type="predicted"/>
<keyword evidence="2" id="KW-1185">Reference proteome</keyword>
<reference evidence="1 2" key="1">
    <citation type="submission" date="2016-07" db="EMBL/GenBank/DDBJ databases">
        <title>Multiple horizontal gene transfer events from other fungi enriched the ability of initially mycotrophic Trichoderma (Ascomycota) to feed on dead plant biomass.</title>
        <authorList>
            <consortium name="DOE Joint Genome Institute"/>
            <person name="Aerts A."/>
            <person name="Atanasova L."/>
            <person name="Chenthamara K."/>
            <person name="Zhang J."/>
            <person name="Grujic M."/>
            <person name="Henrissat B."/>
            <person name="Kuo A."/>
            <person name="Salamov A."/>
            <person name="Lipzen A."/>
            <person name="Labutti K."/>
            <person name="Barry K."/>
            <person name="Miao Y."/>
            <person name="Rahimi M.J."/>
            <person name="Shen Q."/>
            <person name="Grigoriev I.V."/>
            <person name="Kubicek C.P."/>
            <person name="Druzhinina I.S."/>
        </authorList>
    </citation>
    <scope>NUCLEOTIDE SEQUENCE [LARGE SCALE GENOMIC DNA]</scope>
    <source>
        <strain evidence="1 2">CBS 433.97</strain>
    </source>
</reference>
<gene>
    <name evidence="1" type="ORF">M441DRAFT_51295</name>
</gene>
<dbReference type="EMBL" id="KZ679270">
    <property type="protein sequence ID" value="PTB36571.1"/>
    <property type="molecule type" value="Genomic_DNA"/>
</dbReference>